<sequence>MKPILVILLMSLCVAVQALEPGDRLEPFALQDQFEETARLSDATELVLVASSRAAASIVDEAIKAQPEGYLEARNALYVADVSQMPGFITSWFLVPSMQSANYRILLDWDSVVAPEHLGQDDSVLWLELDRREILKRQTFTSAEDLRKALEHNT</sequence>
<dbReference type="EMBL" id="CP031093">
    <property type="protein sequence ID" value="QCF27556.1"/>
    <property type="molecule type" value="Genomic_DNA"/>
</dbReference>
<dbReference type="RefSeq" id="WP_136550268.1">
    <property type="nucleotide sequence ID" value="NZ_CP031093.1"/>
</dbReference>
<organism evidence="2 3">
    <name type="scientific">Hydrocarboniclastica marina</name>
    <dbReference type="NCBI Taxonomy" id="2259620"/>
    <lineage>
        <taxon>Bacteria</taxon>
        <taxon>Pseudomonadati</taxon>
        <taxon>Pseudomonadota</taxon>
        <taxon>Gammaproteobacteria</taxon>
        <taxon>Alteromonadales</taxon>
        <taxon>Alteromonadaceae</taxon>
        <taxon>Hydrocarboniclastica</taxon>
    </lineage>
</organism>
<dbReference type="Proteomes" id="UP000298049">
    <property type="component" value="Chromosome"/>
</dbReference>
<feature type="signal peptide" evidence="1">
    <location>
        <begin position="1"/>
        <end position="18"/>
    </location>
</feature>
<dbReference type="OrthoDB" id="5786920at2"/>
<reference evidence="2 3" key="1">
    <citation type="submission" date="2018-07" db="EMBL/GenBank/DDBJ databases">
        <title>Marsedoiliclastica nanhaica gen. nov. sp. nov., a novel marine hydrocarbonoclastic bacterium isolated from an in-situ enriched hydrocarbon-degrading consortium in deep-sea sediment.</title>
        <authorList>
            <person name="Dong C."/>
            <person name="Ma T."/>
            <person name="Liu R."/>
            <person name="Shao Z."/>
        </authorList>
    </citation>
    <scope>NUCLEOTIDE SEQUENCE [LARGE SCALE GENOMIC DNA]</scope>
    <source>
        <strain evidence="3">soil36-7</strain>
    </source>
</reference>
<proteinExistence type="predicted"/>
<gene>
    <name evidence="2" type="ORF">soil367_17405</name>
</gene>
<dbReference type="KEGG" id="hmi:soil367_17405"/>
<feature type="chain" id="PRO_5020709705" evidence="1">
    <location>
        <begin position="19"/>
        <end position="154"/>
    </location>
</feature>
<name>A0A4P7XK45_9ALTE</name>
<accession>A0A4P7XK45</accession>
<dbReference type="AlphaFoldDB" id="A0A4P7XK45"/>
<evidence type="ECO:0000313" key="3">
    <source>
        <dbReference type="Proteomes" id="UP000298049"/>
    </source>
</evidence>
<keyword evidence="3" id="KW-1185">Reference proteome</keyword>
<evidence type="ECO:0000256" key="1">
    <source>
        <dbReference type="SAM" id="SignalP"/>
    </source>
</evidence>
<protein>
    <submittedName>
        <fullName evidence="2">FAD/FMN-containing dehydrogenase</fullName>
    </submittedName>
</protein>
<keyword evidence="1" id="KW-0732">Signal</keyword>
<evidence type="ECO:0000313" key="2">
    <source>
        <dbReference type="EMBL" id="QCF27556.1"/>
    </source>
</evidence>